<accession>A0A4R4RRY5</accession>
<dbReference type="SUPFAM" id="SSF52096">
    <property type="entry name" value="ClpP/crotonase"/>
    <property type="match status" value="1"/>
</dbReference>
<dbReference type="InterPro" id="IPR051683">
    <property type="entry name" value="Enoyl-CoA_Hydratase/Isomerase"/>
</dbReference>
<keyword evidence="2" id="KW-0413">Isomerase</keyword>
<name>A0A4R4RRY5_9ACTN</name>
<dbReference type="CDD" id="cd06558">
    <property type="entry name" value="crotonase-like"/>
    <property type="match status" value="1"/>
</dbReference>
<sequence length="241" mass="26164">MTARADLTHELAGTALRITLDRPDHRNAFSGDMMHALVRCLREAEERECAVVSIEAVGEDFCTGRDHNESPKVSTRWTHEQWRAMTKDVFGAFGAFGGATVAAVKGRAAGFGALLATCCDVTIAADDARLAFDEVVLGFAPRGVMSRLFNRLGERRLTELVLTGRSVPGNEAWVLGLVTEHVAPELLAGRLDETVATLTRHDRTILRAAKSYLAELATMNPADRVRLGTSDRLHPVDGANV</sequence>
<protein>
    <submittedName>
        <fullName evidence="2">Enoyl-CoA hydratase/isomerase family protein</fullName>
    </submittedName>
</protein>
<dbReference type="GO" id="GO:0016853">
    <property type="term" value="F:isomerase activity"/>
    <property type="evidence" value="ECO:0007669"/>
    <property type="project" value="UniProtKB-KW"/>
</dbReference>
<comment type="similarity">
    <text evidence="1">Belongs to the enoyl-CoA hydratase/isomerase family.</text>
</comment>
<dbReference type="AlphaFoldDB" id="A0A4R4RRY5"/>
<dbReference type="InterPro" id="IPR001753">
    <property type="entry name" value="Enoyl-CoA_hydra/iso"/>
</dbReference>
<dbReference type="Pfam" id="PF00378">
    <property type="entry name" value="ECH_1"/>
    <property type="match status" value="1"/>
</dbReference>
<evidence type="ECO:0000256" key="1">
    <source>
        <dbReference type="ARBA" id="ARBA00005254"/>
    </source>
</evidence>
<dbReference type="Proteomes" id="UP000295621">
    <property type="component" value="Unassembled WGS sequence"/>
</dbReference>
<keyword evidence="3" id="KW-1185">Reference proteome</keyword>
<dbReference type="RefSeq" id="WP_131981029.1">
    <property type="nucleotide sequence ID" value="NZ_SMKL01000013.1"/>
</dbReference>
<dbReference type="InterPro" id="IPR029045">
    <property type="entry name" value="ClpP/crotonase-like_dom_sf"/>
</dbReference>
<evidence type="ECO:0000313" key="3">
    <source>
        <dbReference type="Proteomes" id="UP000295621"/>
    </source>
</evidence>
<dbReference type="PANTHER" id="PTHR42964">
    <property type="entry name" value="ENOYL-COA HYDRATASE"/>
    <property type="match status" value="1"/>
</dbReference>
<dbReference type="PANTHER" id="PTHR42964:SF1">
    <property type="entry name" value="POLYKETIDE BIOSYNTHESIS ENOYL-COA HYDRATASE PKSH-RELATED"/>
    <property type="match status" value="1"/>
</dbReference>
<gene>
    <name evidence="2" type="ORF">E1212_07855</name>
</gene>
<reference evidence="2 3" key="1">
    <citation type="submission" date="2019-02" db="EMBL/GenBank/DDBJ databases">
        <title>Draft genome sequences of novel Actinobacteria.</title>
        <authorList>
            <person name="Sahin N."/>
            <person name="Ay H."/>
            <person name="Saygin H."/>
        </authorList>
    </citation>
    <scope>NUCLEOTIDE SEQUENCE [LARGE SCALE GENOMIC DNA]</scope>
    <source>
        <strain evidence="2 3">KC603</strain>
    </source>
</reference>
<evidence type="ECO:0000313" key="2">
    <source>
        <dbReference type="EMBL" id="TDC52758.1"/>
    </source>
</evidence>
<dbReference type="OrthoDB" id="4608673at2"/>
<dbReference type="EMBL" id="SMKL01000013">
    <property type="protein sequence ID" value="TDC52758.1"/>
    <property type="molecule type" value="Genomic_DNA"/>
</dbReference>
<dbReference type="Gene3D" id="3.90.226.10">
    <property type="entry name" value="2-enoyl-CoA Hydratase, Chain A, domain 1"/>
    <property type="match status" value="1"/>
</dbReference>
<organism evidence="2 3">
    <name type="scientific">Jiangella ureilytica</name>
    <dbReference type="NCBI Taxonomy" id="2530374"/>
    <lineage>
        <taxon>Bacteria</taxon>
        <taxon>Bacillati</taxon>
        <taxon>Actinomycetota</taxon>
        <taxon>Actinomycetes</taxon>
        <taxon>Jiangellales</taxon>
        <taxon>Jiangellaceae</taxon>
        <taxon>Jiangella</taxon>
    </lineage>
</organism>
<proteinExistence type="inferred from homology"/>
<comment type="caution">
    <text evidence="2">The sequence shown here is derived from an EMBL/GenBank/DDBJ whole genome shotgun (WGS) entry which is preliminary data.</text>
</comment>